<reference evidence="3 4" key="1">
    <citation type="submission" date="2019-12" db="EMBL/GenBank/DDBJ databases">
        <title>Genomic-based taxomic classification of the family Erythrobacteraceae.</title>
        <authorList>
            <person name="Xu L."/>
        </authorList>
    </citation>
    <scope>NUCLEOTIDE SEQUENCE [LARGE SCALE GENOMIC DNA]</scope>
    <source>
        <strain evidence="3 4">100921-2</strain>
    </source>
</reference>
<dbReference type="Proteomes" id="UP000439522">
    <property type="component" value="Unassembled WGS sequence"/>
</dbReference>
<feature type="domain" description="TraK C-terminal" evidence="2">
    <location>
        <begin position="161"/>
        <end position="266"/>
    </location>
</feature>
<name>A0A6I4TH11_9SPHN</name>
<evidence type="ECO:0000259" key="1">
    <source>
        <dbReference type="Pfam" id="PF06586"/>
    </source>
</evidence>
<dbReference type="EMBL" id="WTZA01000002">
    <property type="protein sequence ID" value="MXO75956.1"/>
    <property type="molecule type" value="Genomic_DNA"/>
</dbReference>
<comment type="caution">
    <text evidence="3">The sequence shown here is derived from an EMBL/GenBank/DDBJ whole genome shotgun (WGS) entry which is preliminary data.</text>
</comment>
<dbReference type="Pfam" id="PF23536">
    <property type="entry name" value="TraK_C"/>
    <property type="match status" value="1"/>
</dbReference>
<dbReference type="AlphaFoldDB" id="A0A6I4TH11"/>
<evidence type="ECO:0000259" key="2">
    <source>
        <dbReference type="Pfam" id="PF23536"/>
    </source>
</evidence>
<dbReference type="InterPro" id="IPR055397">
    <property type="entry name" value="TraK_C"/>
</dbReference>
<dbReference type="InterPro" id="IPR010563">
    <property type="entry name" value="TraK_N"/>
</dbReference>
<dbReference type="RefSeq" id="WP_160611800.1">
    <property type="nucleotide sequence ID" value="NZ_WTZA01000002.1"/>
</dbReference>
<sequence>MSLFSTPLSAALAGTGLACFCVGASRVPDSGLRAIGAAFVAASFALTAVPAHADQFVEAADNATIDCELARGELTRIALVEDGFANVSKIASGFPYNDFQVTHEPVRGDIYISVPPQFASDKVSFFATSKAGYVYRFACRLGGVDAGQLFITNPALVRSEAAEWEQESGQNEAAIRLIEAMASDGVLPGFSARAELSRPRRTGAIEVQQVAQYDGAALTGQRFLIRNMGKDPIALGEEREAPAGALAFAYGRDTLPPGEATSAFLVFSTGGLE</sequence>
<dbReference type="Pfam" id="PF06586">
    <property type="entry name" value="TraK_N"/>
    <property type="match status" value="1"/>
</dbReference>
<feature type="domain" description="TraK N-terminal" evidence="1">
    <location>
        <begin position="58"/>
        <end position="156"/>
    </location>
</feature>
<evidence type="ECO:0000313" key="4">
    <source>
        <dbReference type="Proteomes" id="UP000439522"/>
    </source>
</evidence>
<organism evidence="3 4">
    <name type="scientific">Tsuneonella aeria</name>
    <dbReference type="NCBI Taxonomy" id="1837929"/>
    <lineage>
        <taxon>Bacteria</taxon>
        <taxon>Pseudomonadati</taxon>
        <taxon>Pseudomonadota</taxon>
        <taxon>Alphaproteobacteria</taxon>
        <taxon>Sphingomonadales</taxon>
        <taxon>Erythrobacteraceae</taxon>
        <taxon>Tsuneonella</taxon>
    </lineage>
</organism>
<proteinExistence type="predicted"/>
<evidence type="ECO:0000313" key="3">
    <source>
        <dbReference type="EMBL" id="MXO75956.1"/>
    </source>
</evidence>
<keyword evidence="4" id="KW-1185">Reference proteome</keyword>
<gene>
    <name evidence="3" type="ORF">GRI40_12090</name>
</gene>
<protein>
    <submittedName>
        <fullName evidence="3">Conjugal transfer protein TraK</fullName>
    </submittedName>
</protein>
<accession>A0A6I4TH11</accession>
<dbReference type="OrthoDB" id="7497953at2"/>